<comment type="caution">
    <text evidence="5">The sequence shown here is derived from an EMBL/GenBank/DDBJ whole genome shotgun (WGS) entry which is preliminary data.</text>
</comment>
<dbReference type="GO" id="GO:0016787">
    <property type="term" value="F:hydrolase activity"/>
    <property type="evidence" value="ECO:0007669"/>
    <property type="project" value="UniProtKB-KW"/>
</dbReference>
<dbReference type="InterPro" id="IPR052708">
    <property type="entry name" value="PxpC"/>
</dbReference>
<evidence type="ECO:0000256" key="3">
    <source>
        <dbReference type="ARBA" id="ARBA00022840"/>
    </source>
</evidence>
<accession>A0A0B8PAW8</accession>
<dbReference type="Proteomes" id="UP000031670">
    <property type="component" value="Unassembled WGS sequence"/>
</dbReference>
<dbReference type="GO" id="GO:0005524">
    <property type="term" value="F:ATP binding"/>
    <property type="evidence" value="ECO:0007669"/>
    <property type="project" value="UniProtKB-KW"/>
</dbReference>
<evidence type="ECO:0000256" key="1">
    <source>
        <dbReference type="ARBA" id="ARBA00022741"/>
    </source>
</evidence>
<feature type="domain" description="Carboxyltransferase" evidence="4">
    <location>
        <begin position="26"/>
        <end position="306"/>
    </location>
</feature>
<reference evidence="5 6" key="1">
    <citation type="submission" date="2015-01" db="EMBL/GenBank/DDBJ databases">
        <title>Vibrio sp. C5 JCM 19232 whole genome shotgun sequence.</title>
        <authorList>
            <person name="Sawabe T."/>
            <person name="Meirelles P."/>
            <person name="Feng G."/>
            <person name="Sayaka M."/>
            <person name="Hattori M."/>
            <person name="Ohkuma M."/>
        </authorList>
    </citation>
    <scope>NUCLEOTIDE SEQUENCE [LARGE SCALE GENOMIC DNA]</scope>
    <source>
        <strain evidence="5 6">JCM19232</strain>
    </source>
</reference>
<keyword evidence="3" id="KW-0067">ATP-binding</keyword>
<evidence type="ECO:0000256" key="2">
    <source>
        <dbReference type="ARBA" id="ARBA00022801"/>
    </source>
</evidence>
<gene>
    <name evidence="5" type="ORF">JCM19232_402</name>
</gene>
<dbReference type="Gene3D" id="2.40.100.10">
    <property type="entry name" value="Cyclophilin-like"/>
    <property type="match status" value="1"/>
</dbReference>
<keyword evidence="1" id="KW-0547">Nucleotide-binding</keyword>
<dbReference type="Pfam" id="PF02626">
    <property type="entry name" value="CT_A_B"/>
    <property type="match status" value="1"/>
</dbReference>
<sequence>MTPCLQILKSHAGTSLQDLGRANLAHYGITQGGAADEYAFNWANKLLANPYNSPAIEITLGGFETKVLKASTIAITGAKNNVLINGKPVTSWQSYRVKANDIIKLLPSREGLRNYLAVGGGFDVPLTLGSSATVLKDKLGGLNKNGSPLTVGDLLSSGENISTAKETSVSPAFIPEYTQEVVLRIIAGSQAPLFDESEYNKLFQQSFVISPAASKMGYQLKGEPIKIPKADLISEPIALGAIQLPPSGEPIIMLCERQTIGGYHKLGQVARMDISKLAQARPGQQIRFVPVRGNASAQEYVSWLKFFDSAYD</sequence>
<evidence type="ECO:0000313" key="6">
    <source>
        <dbReference type="Proteomes" id="UP000031670"/>
    </source>
</evidence>
<dbReference type="PANTHER" id="PTHR43309">
    <property type="entry name" value="5-OXOPROLINASE SUBUNIT C"/>
    <property type="match status" value="1"/>
</dbReference>
<dbReference type="NCBIfam" id="TIGR00724">
    <property type="entry name" value="urea_amlyse_rel"/>
    <property type="match status" value="1"/>
</dbReference>
<dbReference type="PANTHER" id="PTHR43309:SF4">
    <property type="entry name" value="CARBOXYLTRANSFERASE DOMAIN-CONTAINING PROTEIN"/>
    <property type="match status" value="1"/>
</dbReference>
<evidence type="ECO:0000313" key="5">
    <source>
        <dbReference type="EMBL" id="GAM60069.1"/>
    </source>
</evidence>
<keyword evidence="2 5" id="KW-0378">Hydrolase</keyword>
<evidence type="ECO:0000259" key="4">
    <source>
        <dbReference type="SMART" id="SM00797"/>
    </source>
</evidence>
<dbReference type="InterPro" id="IPR029000">
    <property type="entry name" value="Cyclophilin-like_dom_sf"/>
</dbReference>
<name>A0A0B8PAW8_9VIBR</name>
<dbReference type="InterPro" id="IPR003778">
    <property type="entry name" value="CT_A_B"/>
</dbReference>
<organism evidence="5 6">
    <name type="scientific">Vibrio ishigakensis</name>
    <dbReference type="NCBI Taxonomy" id="1481914"/>
    <lineage>
        <taxon>Bacteria</taxon>
        <taxon>Pseudomonadati</taxon>
        <taxon>Pseudomonadota</taxon>
        <taxon>Gammaproteobacteria</taxon>
        <taxon>Vibrionales</taxon>
        <taxon>Vibrionaceae</taxon>
        <taxon>Vibrio</taxon>
    </lineage>
</organism>
<protein>
    <submittedName>
        <fullName evidence="5">Allophanate hydrolase</fullName>
    </submittedName>
</protein>
<dbReference type="EMBL" id="BBSA01000001">
    <property type="protein sequence ID" value="GAM60069.1"/>
    <property type="molecule type" value="Genomic_DNA"/>
</dbReference>
<proteinExistence type="predicted"/>
<dbReference type="SUPFAM" id="SSF50891">
    <property type="entry name" value="Cyclophilin-like"/>
    <property type="match status" value="1"/>
</dbReference>
<dbReference type="SMART" id="SM00797">
    <property type="entry name" value="AHS2"/>
    <property type="match status" value="1"/>
</dbReference>
<dbReference type="AlphaFoldDB" id="A0A0B8PAW8"/>
<reference evidence="5 6" key="2">
    <citation type="submission" date="2015-01" db="EMBL/GenBank/DDBJ databases">
        <authorList>
            <consortium name="NBRP consortium"/>
            <person name="Sawabe T."/>
            <person name="Meirelles P."/>
            <person name="Feng G."/>
            <person name="Sayaka M."/>
            <person name="Hattori M."/>
            <person name="Ohkuma M."/>
        </authorList>
    </citation>
    <scope>NUCLEOTIDE SEQUENCE [LARGE SCALE GENOMIC DNA]</scope>
    <source>
        <strain evidence="5 6">JCM19232</strain>
    </source>
</reference>